<name>A0A1H1XPC2_9ACTN</name>
<feature type="transmembrane region" description="Helical" evidence="1">
    <location>
        <begin position="6"/>
        <end position="26"/>
    </location>
</feature>
<keyword evidence="1" id="KW-0472">Membrane</keyword>
<keyword evidence="3" id="KW-1185">Reference proteome</keyword>
<evidence type="ECO:0000313" key="2">
    <source>
        <dbReference type="EMBL" id="SDT11088.1"/>
    </source>
</evidence>
<keyword evidence="1" id="KW-1133">Transmembrane helix</keyword>
<gene>
    <name evidence="2" type="ORF">SAMN04489812_4179</name>
</gene>
<protein>
    <submittedName>
        <fullName evidence="2">Uncharacterized protein</fullName>
    </submittedName>
</protein>
<evidence type="ECO:0000256" key="1">
    <source>
        <dbReference type="SAM" id="Phobius"/>
    </source>
</evidence>
<dbReference type="RefSeq" id="WP_157683595.1">
    <property type="nucleotide sequence ID" value="NZ_LT629772.1"/>
</dbReference>
<accession>A0A1H1XPC2</accession>
<proteinExistence type="predicted"/>
<organism evidence="2 3">
    <name type="scientific">Microlunatus soli</name>
    <dbReference type="NCBI Taxonomy" id="630515"/>
    <lineage>
        <taxon>Bacteria</taxon>
        <taxon>Bacillati</taxon>
        <taxon>Actinomycetota</taxon>
        <taxon>Actinomycetes</taxon>
        <taxon>Propionibacteriales</taxon>
        <taxon>Propionibacteriaceae</taxon>
        <taxon>Microlunatus</taxon>
    </lineage>
</organism>
<dbReference type="Proteomes" id="UP000199103">
    <property type="component" value="Chromosome I"/>
</dbReference>
<reference evidence="2 3" key="1">
    <citation type="submission" date="2016-10" db="EMBL/GenBank/DDBJ databases">
        <authorList>
            <person name="de Groot N.N."/>
        </authorList>
    </citation>
    <scope>NUCLEOTIDE SEQUENCE [LARGE SCALE GENOMIC DNA]</scope>
    <source>
        <strain evidence="2 3">DSM 21800</strain>
    </source>
</reference>
<keyword evidence="1" id="KW-0812">Transmembrane</keyword>
<sequence>MSLGPISFLFAMPMVLVAVGIVAVVVRMSRNPGRQPLAPGSPAAAGNGQWNAHVRRDGHLDPLAGFGVLTLSGGMLSFTPDDEPAGGWSYPSVSFGVWSNAMVSNSDISLDSQGTGKLQLTVSHERINRLSRNTFKTFRERDTSGEFIQAMAVAGATVLG</sequence>
<dbReference type="EMBL" id="LT629772">
    <property type="protein sequence ID" value="SDT11088.1"/>
    <property type="molecule type" value="Genomic_DNA"/>
</dbReference>
<dbReference type="AlphaFoldDB" id="A0A1H1XPC2"/>
<evidence type="ECO:0000313" key="3">
    <source>
        <dbReference type="Proteomes" id="UP000199103"/>
    </source>
</evidence>